<dbReference type="OrthoDB" id="213240at2"/>
<dbReference type="eggNOG" id="COG3295">
    <property type="taxonomic scope" value="Bacteria"/>
</dbReference>
<feature type="transmembrane region" description="Helical" evidence="2">
    <location>
        <begin position="298"/>
        <end position="319"/>
    </location>
</feature>
<dbReference type="KEGG" id="scl:sce3884"/>
<dbReference type="HOGENOM" id="CLU_050375_0_0_7"/>
<proteinExistence type="predicted"/>
<dbReference type="EMBL" id="AM746676">
    <property type="protein sequence ID" value="CAN94044.1"/>
    <property type="molecule type" value="Genomic_DNA"/>
</dbReference>
<evidence type="ECO:0000313" key="4">
    <source>
        <dbReference type="Proteomes" id="UP000002139"/>
    </source>
</evidence>
<accession>A9EPR1</accession>
<keyword evidence="4" id="KW-1185">Reference proteome</keyword>
<dbReference type="BioCyc" id="SCEL448385:SCE_RS19915-MONOMER"/>
<sequence length="332" mass="35699">MTLAPDHEGAMRDDAARGPRSPRGPRARPRYGAIMKVVRRVHMYLGLLLFPWILLFGISGTLFNHPQIGRDIDSRSLSGERLSALTGFQPWDPGELARQVVEQLNAGSPSRYTLDPGTPGAFSGWPLLAAPRADGGREVVILRLDDGSATVSSHPPEPEAPAPPFAGVAIDLPGHRMVAVQEQMKDLLPKMGVDAAGPLRAHPKISPELRFGMRDADGRAWNVTYNLGTGRLDGRPAGARGWPRFVEVLETLHKTHHFPVHGGVAWLWALFADITGITLVVWALSGLAMWWQMKPSRVLGALAIAAAVALAAVVMVGTASDSLFGNVAKEGP</sequence>
<dbReference type="Proteomes" id="UP000002139">
    <property type="component" value="Chromosome"/>
</dbReference>
<evidence type="ECO:0000256" key="1">
    <source>
        <dbReference type="SAM" id="MobiDB-lite"/>
    </source>
</evidence>
<evidence type="ECO:0000256" key="2">
    <source>
        <dbReference type="SAM" id="Phobius"/>
    </source>
</evidence>
<feature type="transmembrane region" description="Helical" evidence="2">
    <location>
        <begin position="265"/>
        <end position="291"/>
    </location>
</feature>
<feature type="region of interest" description="Disordered" evidence="1">
    <location>
        <begin position="1"/>
        <end position="28"/>
    </location>
</feature>
<keyword evidence="2" id="KW-0472">Membrane</keyword>
<feature type="compositionally biased region" description="Basic and acidic residues" evidence="1">
    <location>
        <begin position="1"/>
        <end position="17"/>
    </location>
</feature>
<evidence type="ECO:0008006" key="5">
    <source>
        <dbReference type="Google" id="ProtNLM"/>
    </source>
</evidence>
<protein>
    <recommendedName>
        <fullName evidence="5">PepSY domain-containing protein</fullName>
    </recommendedName>
</protein>
<dbReference type="STRING" id="448385.sce3884"/>
<organism evidence="3 4">
    <name type="scientific">Sorangium cellulosum (strain So ce56)</name>
    <name type="common">Polyangium cellulosum (strain So ce56)</name>
    <dbReference type="NCBI Taxonomy" id="448385"/>
    <lineage>
        <taxon>Bacteria</taxon>
        <taxon>Pseudomonadati</taxon>
        <taxon>Myxococcota</taxon>
        <taxon>Polyangia</taxon>
        <taxon>Polyangiales</taxon>
        <taxon>Polyangiaceae</taxon>
        <taxon>Sorangium</taxon>
    </lineage>
</organism>
<dbReference type="AlphaFoldDB" id="A9EPR1"/>
<keyword evidence="2" id="KW-0812">Transmembrane</keyword>
<feature type="transmembrane region" description="Helical" evidence="2">
    <location>
        <begin position="44"/>
        <end position="63"/>
    </location>
</feature>
<keyword evidence="2" id="KW-1133">Transmembrane helix</keyword>
<reference evidence="3 4" key="1">
    <citation type="journal article" date="2007" name="Nat. Biotechnol.">
        <title>Complete genome sequence of the myxobacterium Sorangium cellulosum.</title>
        <authorList>
            <person name="Schneiker S."/>
            <person name="Perlova O."/>
            <person name="Kaiser O."/>
            <person name="Gerth K."/>
            <person name="Alici A."/>
            <person name="Altmeyer M.O."/>
            <person name="Bartels D."/>
            <person name="Bekel T."/>
            <person name="Beyer S."/>
            <person name="Bode E."/>
            <person name="Bode H.B."/>
            <person name="Bolten C.J."/>
            <person name="Choudhuri J.V."/>
            <person name="Doss S."/>
            <person name="Elnakady Y.A."/>
            <person name="Frank B."/>
            <person name="Gaigalat L."/>
            <person name="Goesmann A."/>
            <person name="Groeger C."/>
            <person name="Gross F."/>
            <person name="Jelsbak L."/>
            <person name="Jelsbak L."/>
            <person name="Kalinowski J."/>
            <person name="Kegler C."/>
            <person name="Knauber T."/>
            <person name="Konietzny S."/>
            <person name="Kopp M."/>
            <person name="Krause L."/>
            <person name="Krug D."/>
            <person name="Linke B."/>
            <person name="Mahmud T."/>
            <person name="Martinez-Arias R."/>
            <person name="McHardy A.C."/>
            <person name="Merai M."/>
            <person name="Meyer F."/>
            <person name="Mormann S."/>
            <person name="Munoz-Dorado J."/>
            <person name="Perez J."/>
            <person name="Pradella S."/>
            <person name="Rachid S."/>
            <person name="Raddatz G."/>
            <person name="Rosenau F."/>
            <person name="Rueckert C."/>
            <person name="Sasse F."/>
            <person name="Scharfe M."/>
            <person name="Schuster S.C."/>
            <person name="Suen G."/>
            <person name="Treuner-Lange A."/>
            <person name="Velicer G.J."/>
            <person name="Vorholter F.-J."/>
            <person name="Weissman K.J."/>
            <person name="Welch R.D."/>
            <person name="Wenzel S.C."/>
            <person name="Whitworth D.E."/>
            <person name="Wilhelm S."/>
            <person name="Wittmann C."/>
            <person name="Bloecker H."/>
            <person name="Puehler A."/>
            <person name="Mueller R."/>
        </authorList>
    </citation>
    <scope>NUCLEOTIDE SEQUENCE [LARGE SCALE GENOMIC DNA]</scope>
    <source>
        <strain evidence="4">So ce56</strain>
    </source>
</reference>
<name>A9EPR1_SORC5</name>
<gene>
    <name evidence="3" type="ordered locus">sce3884</name>
</gene>
<evidence type="ECO:0000313" key="3">
    <source>
        <dbReference type="EMBL" id="CAN94044.1"/>
    </source>
</evidence>